<evidence type="ECO:0008006" key="11">
    <source>
        <dbReference type="Google" id="ProtNLM"/>
    </source>
</evidence>
<organism evidence="9 10">
    <name type="scientific">Candidatus Methylumidiphilus alinenensis</name>
    <dbReference type="NCBI Taxonomy" id="2202197"/>
    <lineage>
        <taxon>Bacteria</taxon>
        <taxon>Pseudomonadati</taxon>
        <taxon>Pseudomonadota</taxon>
        <taxon>Gammaproteobacteria</taxon>
        <taxon>Methylococcales</taxon>
        <taxon>Candidatus Methylumidiphilus</taxon>
    </lineage>
</organism>
<feature type="transmembrane region" description="Helical" evidence="8">
    <location>
        <begin position="225"/>
        <end position="247"/>
    </location>
</feature>
<evidence type="ECO:0000256" key="1">
    <source>
        <dbReference type="ARBA" id="ARBA00004651"/>
    </source>
</evidence>
<keyword evidence="2" id="KW-1003">Cell membrane</keyword>
<protein>
    <recommendedName>
        <fullName evidence="11">DUF2029 domain-containing protein</fullName>
    </recommendedName>
</protein>
<dbReference type="GO" id="GO:0005886">
    <property type="term" value="C:plasma membrane"/>
    <property type="evidence" value="ECO:0007669"/>
    <property type="project" value="UniProtKB-SubCell"/>
</dbReference>
<evidence type="ECO:0000256" key="8">
    <source>
        <dbReference type="SAM" id="Phobius"/>
    </source>
</evidence>
<feature type="transmembrane region" description="Helical" evidence="8">
    <location>
        <begin position="404"/>
        <end position="424"/>
    </location>
</feature>
<feature type="transmembrane region" description="Helical" evidence="8">
    <location>
        <begin position="356"/>
        <end position="373"/>
    </location>
</feature>
<evidence type="ECO:0000256" key="3">
    <source>
        <dbReference type="ARBA" id="ARBA00022679"/>
    </source>
</evidence>
<feature type="transmembrane region" description="Helical" evidence="8">
    <location>
        <begin position="31"/>
        <end position="52"/>
    </location>
</feature>
<feature type="transmembrane region" description="Helical" evidence="8">
    <location>
        <begin position="305"/>
        <end position="325"/>
    </location>
</feature>
<feature type="transmembrane region" description="Helical" evidence="8">
    <location>
        <begin position="171"/>
        <end position="189"/>
    </location>
</feature>
<keyword evidence="5 8" id="KW-1133">Transmembrane helix</keyword>
<comment type="caution">
    <text evidence="9">The sequence shown here is derived from an EMBL/GenBank/DDBJ whole genome shotgun (WGS) entry which is preliminary data.</text>
</comment>
<feature type="transmembrane region" description="Helical" evidence="8">
    <location>
        <begin position="195"/>
        <end position="218"/>
    </location>
</feature>
<keyword evidence="6 8" id="KW-0472">Membrane</keyword>
<feature type="transmembrane region" description="Helical" evidence="8">
    <location>
        <begin position="332"/>
        <end position="350"/>
    </location>
</feature>
<comment type="subcellular location">
    <subcellularLocation>
        <location evidence="1">Cell membrane</location>
        <topology evidence="1">Multi-pass membrane protein</topology>
    </subcellularLocation>
</comment>
<evidence type="ECO:0000256" key="4">
    <source>
        <dbReference type="ARBA" id="ARBA00022692"/>
    </source>
</evidence>
<feature type="transmembrane region" description="Helical" evidence="8">
    <location>
        <begin position="380"/>
        <end position="398"/>
    </location>
</feature>
<reference evidence="9 10" key="1">
    <citation type="journal article" date="2018" name="Aquat. Microb. Ecol.">
        <title>Gammaproteobacterial methanotrophs dominate.</title>
        <authorList>
            <person name="Rissanen A.J."/>
            <person name="Saarenheimo J."/>
            <person name="Tiirola M."/>
            <person name="Peura S."/>
            <person name="Aalto S.L."/>
            <person name="Karvinen A."/>
            <person name="Nykanen H."/>
        </authorList>
    </citation>
    <scope>NUCLEOTIDE SEQUENCE [LARGE SCALE GENOMIC DNA]</scope>
    <source>
        <strain evidence="9">AMbin10</strain>
    </source>
</reference>
<evidence type="ECO:0000256" key="2">
    <source>
        <dbReference type="ARBA" id="ARBA00022475"/>
    </source>
</evidence>
<evidence type="ECO:0000313" key="9">
    <source>
        <dbReference type="EMBL" id="PZN78793.1"/>
    </source>
</evidence>
<dbReference type="Proteomes" id="UP000249396">
    <property type="component" value="Unassembled WGS sequence"/>
</dbReference>
<dbReference type="GO" id="GO:0016758">
    <property type="term" value="F:hexosyltransferase activity"/>
    <property type="evidence" value="ECO:0007669"/>
    <property type="project" value="InterPro"/>
</dbReference>
<evidence type="ECO:0000256" key="5">
    <source>
        <dbReference type="ARBA" id="ARBA00022989"/>
    </source>
</evidence>
<evidence type="ECO:0000256" key="7">
    <source>
        <dbReference type="ARBA" id="ARBA00024033"/>
    </source>
</evidence>
<evidence type="ECO:0000256" key="6">
    <source>
        <dbReference type="ARBA" id="ARBA00023136"/>
    </source>
</evidence>
<gene>
    <name evidence="9" type="ORF">DM484_12190</name>
</gene>
<dbReference type="InterPro" id="IPR018584">
    <property type="entry name" value="GT87"/>
</dbReference>
<dbReference type="EMBL" id="QJPH01000313">
    <property type="protein sequence ID" value="PZN78793.1"/>
    <property type="molecule type" value="Genomic_DNA"/>
</dbReference>
<evidence type="ECO:0000313" key="10">
    <source>
        <dbReference type="Proteomes" id="UP000249396"/>
    </source>
</evidence>
<proteinExistence type="inferred from homology"/>
<comment type="similarity">
    <text evidence="7">Belongs to the glycosyltransferase 87 family.</text>
</comment>
<keyword evidence="3" id="KW-0808">Transferase</keyword>
<sequence length="438" mass="49101">MNYSQEHLRPGKADNLVDAIRIKPPKSSIDWVRWLFLAVMAIFLLVVGYRTIYNVAWNDVERGDFTVYRAAGQAVIDSTNIYQAQNIHGWLYVYPPPFAILLIPFAKLPLAWGSGLWYLLSLAALASATMMAVKLASELVPDAAKKIDLWTLYEVPLLLTSPWLVSGLMRCQASVFMIWLMIAAVYFWWRGRPALGGVALAAAGLIKAFPVALLAYFAWRRQWRFVGAFLSFLVIGGFILPSTVYGWGKNLDYWQQWGQIVAGPALSANNSREGNFLYAQLLDSKKPRNQSIEALLLTLKTPPQLIKPALAAAALGMLALMAWIAKKADAKTQIVVVSAFVMWNLLIPPISETHYFGLLLLPFAVLTVIFLSGKDRLSRWLSFGVLMLCFIFTLWTNVDKPMEFYRLLCWSSLVVWSALLVMAVRRNRVESLGDSAAV</sequence>
<dbReference type="Pfam" id="PF09594">
    <property type="entry name" value="GT87"/>
    <property type="match status" value="1"/>
</dbReference>
<dbReference type="AlphaFoldDB" id="A0A2W4R5N6"/>
<accession>A0A2W4R5N6</accession>
<keyword evidence="4 8" id="KW-0812">Transmembrane</keyword>
<name>A0A2W4R5N6_9GAMM</name>